<accession>A0ACB9FLX5</accession>
<proteinExistence type="predicted"/>
<reference evidence="2" key="1">
    <citation type="journal article" date="2022" name="Mol. Ecol. Resour.">
        <title>The genomes of chicory, endive, great burdock and yacon provide insights into Asteraceae palaeo-polyploidization history and plant inulin production.</title>
        <authorList>
            <person name="Fan W."/>
            <person name="Wang S."/>
            <person name="Wang H."/>
            <person name="Wang A."/>
            <person name="Jiang F."/>
            <person name="Liu H."/>
            <person name="Zhao H."/>
            <person name="Xu D."/>
            <person name="Zhang Y."/>
        </authorList>
    </citation>
    <scope>NUCLEOTIDE SEQUENCE [LARGE SCALE GENOMIC DNA]</scope>
    <source>
        <strain evidence="2">cv. Niubang</strain>
    </source>
</reference>
<dbReference type="Proteomes" id="UP001055879">
    <property type="component" value="Linkage Group LG01"/>
</dbReference>
<name>A0ACB9FLX5_ARCLA</name>
<keyword evidence="2" id="KW-1185">Reference proteome</keyword>
<sequence>MALTTQMHIQIPTWDVRKIGLQKQGKWRQTRGRFNKRRLVVRGKHLLDLRYVGVMAVKGFKPEKVKVKEGGLAGEHEGGEESGVALGRRVANWPLFFTFH</sequence>
<organism evidence="1 2">
    <name type="scientific">Arctium lappa</name>
    <name type="common">Greater burdock</name>
    <name type="synonym">Lappa major</name>
    <dbReference type="NCBI Taxonomy" id="4217"/>
    <lineage>
        <taxon>Eukaryota</taxon>
        <taxon>Viridiplantae</taxon>
        <taxon>Streptophyta</taxon>
        <taxon>Embryophyta</taxon>
        <taxon>Tracheophyta</taxon>
        <taxon>Spermatophyta</taxon>
        <taxon>Magnoliopsida</taxon>
        <taxon>eudicotyledons</taxon>
        <taxon>Gunneridae</taxon>
        <taxon>Pentapetalae</taxon>
        <taxon>asterids</taxon>
        <taxon>campanulids</taxon>
        <taxon>Asterales</taxon>
        <taxon>Asteraceae</taxon>
        <taxon>Carduoideae</taxon>
        <taxon>Cardueae</taxon>
        <taxon>Arctiinae</taxon>
        <taxon>Arctium</taxon>
    </lineage>
</organism>
<evidence type="ECO:0000313" key="1">
    <source>
        <dbReference type="EMBL" id="KAI3771943.1"/>
    </source>
</evidence>
<comment type="caution">
    <text evidence="1">The sequence shown here is derived from an EMBL/GenBank/DDBJ whole genome shotgun (WGS) entry which is preliminary data.</text>
</comment>
<gene>
    <name evidence="1" type="ORF">L6452_03115</name>
</gene>
<dbReference type="EMBL" id="CM042047">
    <property type="protein sequence ID" value="KAI3771943.1"/>
    <property type="molecule type" value="Genomic_DNA"/>
</dbReference>
<reference evidence="1 2" key="2">
    <citation type="journal article" date="2022" name="Mol. Ecol. Resour.">
        <title>The genomes of chicory, endive, great burdock and yacon provide insights into Asteraceae paleo-polyploidization history and plant inulin production.</title>
        <authorList>
            <person name="Fan W."/>
            <person name="Wang S."/>
            <person name="Wang H."/>
            <person name="Wang A."/>
            <person name="Jiang F."/>
            <person name="Liu H."/>
            <person name="Zhao H."/>
            <person name="Xu D."/>
            <person name="Zhang Y."/>
        </authorList>
    </citation>
    <scope>NUCLEOTIDE SEQUENCE [LARGE SCALE GENOMIC DNA]</scope>
    <source>
        <strain evidence="2">cv. Niubang</strain>
    </source>
</reference>
<protein>
    <submittedName>
        <fullName evidence="1">Uncharacterized protein</fullName>
    </submittedName>
</protein>
<evidence type="ECO:0000313" key="2">
    <source>
        <dbReference type="Proteomes" id="UP001055879"/>
    </source>
</evidence>